<protein>
    <submittedName>
        <fullName evidence="3">PaaI family thioesterase</fullName>
        <ecNumber evidence="3">3.1.2.-</ecNumber>
    </submittedName>
</protein>
<feature type="domain" description="Thioesterase" evidence="2">
    <location>
        <begin position="68"/>
        <end position="142"/>
    </location>
</feature>
<dbReference type="PANTHER" id="PTHR43240">
    <property type="entry name" value="1,4-DIHYDROXY-2-NAPHTHOYL-COA THIOESTERASE 1"/>
    <property type="match status" value="1"/>
</dbReference>
<dbReference type="EC" id="3.1.2.-" evidence="3"/>
<dbReference type="CDD" id="cd03443">
    <property type="entry name" value="PaaI_thioesterase"/>
    <property type="match status" value="1"/>
</dbReference>
<dbReference type="Gene3D" id="3.10.129.10">
    <property type="entry name" value="Hotdog Thioesterase"/>
    <property type="match status" value="1"/>
</dbReference>
<dbReference type="GO" id="GO:0016787">
    <property type="term" value="F:hydrolase activity"/>
    <property type="evidence" value="ECO:0007669"/>
    <property type="project" value="UniProtKB-KW"/>
</dbReference>
<comment type="caution">
    <text evidence="3">The sequence shown here is derived from an EMBL/GenBank/DDBJ whole genome shotgun (WGS) entry which is preliminary data.</text>
</comment>
<evidence type="ECO:0000259" key="2">
    <source>
        <dbReference type="Pfam" id="PF03061"/>
    </source>
</evidence>
<dbReference type="Pfam" id="PF03061">
    <property type="entry name" value="4HBT"/>
    <property type="match status" value="1"/>
</dbReference>
<sequence length="159" mass="17506">MSQAHPPSGEKEFILPPGTVFDPKRFSRAMNRRGHGGFLGIDYHDHGDNWLELQLPWREDLVGNPDTGVLASGPIVSLLDNVTSMSVWTLRKAFQPQVTLDLRIDYMRAATPGKTVVARGECYQMRRNVAFVRGLAHDGDPADPVAHAVGTFMLVEGPA</sequence>
<proteinExistence type="predicted"/>
<accession>A0ABV8RNU7</accession>
<evidence type="ECO:0000313" key="3">
    <source>
        <dbReference type="EMBL" id="MFC4294389.1"/>
    </source>
</evidence>
<dbReference type="EMBL" id="JBHSDR010000003">
    <property type="protein sequence ID" value="MFC4294389.1"/>
    <property type="molecule type" value="Genomic_DNA"/>
</dbReference>
<name>A0ABV8RNU7_9SPHN</name>
<keyword evidence="1 3" id="KW-0378">Hydrolase</keyword>
<dbReference type="PANTHER" id="PTHR43240:SF7">
    <property type="entry name" value="BLR7284 PROTEIN"/>
    <property type="match status" value="1"/>
</dbReference>
<dbReference type="Proteomes" id="UP001595828">
    <property type="component" value="Unassembled WGS sequence"/>
</dbReference>
<dbReference type="InterPro" id="IPR003736">
    <property type="entry name" value="PAAI_dom"/>
</dbReference>
<dbReference type="NCBIfam" id="TIGR00369">
    <property type="entry name" value="unchar_dom_1"/>
    <property type="match status" value="1"/>
</dbReference>
<dbReference type="InterPro" id="IPR006683">
    <property type="entry name" value="Thioestr_dom"/>
</dbReference>
<dbReference type="SUPFAM" id="SSF54637">
    <property type="entry name" value="Thioesterase/thiol ester dehydrase-isomerase"/>
    <property type="match status" value="1"/>
</dbReference>
<gene>
    <name evidence="3" type="ORF">ACFO0A_04875</name>
</gene>
<dbReference type="InterPro" id="IPR029069">
    <property type="entry name" value="HotDog_dom_sf"/>
</dbReference>
<keyword evidence="4" id="KW-1185">Reference proteome</keyword>
<dbReference type="RefSeq" id="WP_379537841.1">
    <property type="nucleotide sequence ID" value="NZ_JBHSDR010000003.1"/>
</dbReference>
<organism evidence="3 4">
    <name type="scientific">Novosphingobium tardum</name>
    <dbReference type="NCBI Taxonomy" id="1538021"/>
    <lineage>
        <taxon>Bacteria</taxon>
        <taxon>Pseudomonadati</taxon>
        <taxon>Pseudomonadota</taxon>
        <taxon>Alphaproteobacteria</taxon>
        <taxon>Sphingomonadales</taxon>
        <taxon>Sphingomonadaceae</taxon>
        <taxon>Novosphingobium</taxon>
    </lineage>
</organism>
<evidence type="ECO:0000256" key="1">
    <source>
        <dbReference type="ARBA" id="ARBA00022801"/>
    </source>
</evidence>
<reference evidence="4" key="1">
    <citation type="journal article" date="2019" name="Int. J. Syst. Evol. Microbiol.">
        <title>The Global Catalogue of Microorganisms (GCM) 10K type strain sequencing project: providing services to taxonomists for standard genome sequencing and annotation.</title>
        <authorList>
            <consortium name="The Broad Institute Genomics Platform"/>
            <consortium name="The Broad Institute Genome Sequencing Center for Infectious Disease"/>
            <person name="Wu L."/>
            <person name="Ma J."/>
        </authorList>
    </citation>
    <scope>NUCLEOTIDE SEQUENCE [LARGE SCALE GENOMIC DNA]</scope>
    <source>
        <strain evidence="4">CGMCC 1.12989</strain>
    </source>
</reference>
<evidence type="ECO:0000313" key="4">
    <source>
        <dbReference type="Proteomes" id="UP001595828"/>
    </source>
</evidence>